<evidence type="ECO:0000256" key="1">
    <source>
        <dbReference type="ARBA" id="ARBA00010312"/>
    </source>
</evidence>
<comment type="similarity">
    <text evidence="1">Belongs to the prokaryotic molybdopterin-containing oxidoreductase family.</text>
</comment>
<keyword evidence="2" id="KW-0479">Metal-binding</keyword>
<dbReference type="CDD" id="cd02759">
    <property type="entry name" value="MopB_Acetylene-hydratase"/>
    <property type="match status" value="1"/>
</dbReference>
<dbReference type="Gene3D" id="3.40.50.740">
    <property type="match status" value="1"/>
</dbReference>
<dbReference type="InterPro" id="IPR037949">
    <property type="entry name" value="MopB_CT_Acetylene-hydratase"/>
</dbReference>
<name>A0ABS9WKC7_9ACTN</name>
<comment type="caution">
    <text evidence="6">The sequence shown here is derived from an EMBL/GenBank/DDBJ whole genome shotgun (WGS) entry which is preliminary data.</text>
</comment>
<organism evidence="6 7">
    <name type="scientific">Adlercreutzia faecimuris</name>
    <dbReference type="NCBI Taxonomy" id="2897341"/>
    <lineage>
        <taxon>Bacteria</taxon>
        <taxon>Bacillati</taxon>
        <taxon>Actinomycetota</taxon>
        <taxon>Coriobacteriia</taxon>
        <taxon>Eggerthellales</taxon>
        <taxon>Eggerthellaceae</taxon>
        <taxon>Adlercreutzia</taxon>
    </lineage>
</organism>
<dbReference type="InterPro" id="IPR006963">
    <property type="entry name" value="Mopterin_OxRdtase_4Fe-4S_dom"/>
</dbReference>
<evidence type="ECO:0000259" key="5">
    <source>
        <dbReference type="PROSITE" id="PS51669"/>
    </source>
</evidence>
<evidence type="ECO:0000256" key="3">
    <source>
        <dbReference type="ARBA" id="ARBA00023004"/>
    </source>
</evidence>
<dbReference type="Gene3D" id="2.20.25.90">
    <property type="entry name" value="ADC-like domains"/>
    <property type="match status" value="1"/>
</dbReference>
<evidence type="ECO:0000313" key="6">
    <source>
        <dbReference type="EMBL" id="MCI2242887.1"/>
    </source>
</evidence>
<dbReference type="Gene3D" id="3.40.228.10">
    <property type="entry name" value="Dimethylsulfoxide Reductase, domain 2"/>
    <property type="match status" value="1"/>
</dbReference>
<dbReference type="Pfam" id="PF00384">
    <property type="entry name" value="Molybdopterin"/>
    <property type="match status" value="1"/>
</dbReference>
<dbReference type="EMBL" id="JAJMLW010000004">
    <property type="protein sequence ID" value="MCI2242887.1"/>
    <property type="molecule type" value="Genomic_DNA"/>
</dbReference>
<evidence type="ECO:0000256" key="2">
    <source>
        <dbReference type="ARBA" id="ARBA00022723"/>
    </source>
</evidence>
<feature type="domain" description="4Fe-4S Mo/W bis-MGD-type" evidence="5">
    <location>
        <begin position="23"/>
        <end position="83"/>
    </location>
</feature>
<dbReference type="SUPFAM" id="SSF53706">
    <property type="entry name" value="Formate dehydrogenase/DMSO reductase, domains 1-3"/>
    <property type="match status" value="1"/>
</dbReference>
<evidence type="ECO:0000256" key="4">
    <source>
        <dbReference type="ARBA" id="ARBA00023014"/>
    </source>
</evidence>
<sequence>MPRCPRPINEELYRDEWIWQEGEYTVYRNCQYTAPGCHNGCGVLHYVKDNKLVKIEGDPKGALSNGRLCMRCLAMEEMVNHPFRIYNPMKRDPAKRGDDDAWEVITWDEAYDLYVEKAEEILGKYGKKSFCILGGTGRNTTWQFAALATTVMGSPNYTFGFLSGNSCYVPRMNVCFWMGGDVMVADCAQCVEEGYDHPDYVNPEVCVIWCCNPIVSNADGFFGHWIVDLMRMGTKLIVIDPRLTWMGAQAEYYLQIKPGTDGALALGWINVIIAEDLYDHDFVEKWTYGFDQLAARAAEYPPERVAEITGIPADLIVASARRYATAKPASVQWGLKFDQFKNGFGAAMGCAALWALTGNIDVPGGNIVVNTGFISGDARRMFSGMKNTAGEEFDMTERLGQDEFVVEQMGLEPQAHPDSLLKALETGEPYPIKFLFEQSSNFLANMGADPQRLLAAVRTVDFFVVTDYYMTPTAAACADLFLPIAMSIERTGCRSMFNPTRAISPVVTTNAHTDEDIVLDIGHRLNPEGTPWANATEFWEDVLHNIRDQAGKPYYPPDFTFDDLREKMYIWEPFEYRKYEKGLLRSDGQPGFSTPTGRFEFYSLTAEAAGGDPLPHYVPEPNKTADPEAFEEYPLYLTTGRRSWEFFHSEHRHLKSMREFHPWPRVEMTQETADKYGIQEGDWVLIENPRGSVREKCVINPSMHPDTIMAEHGWWYPERRDDISGDNPFGVFDSNINQLVPMEDYGPLGYCAPYDTQMCRISKCTDYHPTYDPGY</sequence>
<proteinExistence type="inferred from homology"/>
<dbReference type="SUPFAM" id="SSF50692">
    <property type="entry name" value="ADC-like"/>
    <property type="match status" value="1"/>
</dbReference>
<dbReference type="Proteomes" id="UP001430755">
    <property type="component" value="Unassembled WGS sequence"/>
</dbReference>
<protein>
    <submittedName>
        <fullName evidence="6">Molybdopterin-dependent oxidoreductase</fullName>
    </submittedName>
</protein>
<dbReference type="InterPro" id="IPR006657">
    <property type="entry name" value="MoPterin_dinucl-bd_dom"/>
</dbReference>
<dbReference type="InterPro" id="IPR041930">
    <property type="entry name" value="Acetylene_hydratase"/>
</dbReference>
<dbReference type="PROSITE" id="PS51669">
    <property type="entry name" value="4FE4S_MOW_BIS_MGD"/>
    <property type="match status" value="1"/>
</dbReference>
<gene>
    <name evidence="6" type="ORF">LPT13_11075</name>
</gene>
<dbReference type="CDD" id="cd02781">
    <property type="entry name" value="MopB_CT_Acetylene-hydratase"/>
    <property type="match status" value="1"/>
</dbReference>
<dbReference type="RefSeq" id="WP_242166451.1">
    <property type="nucleotide sequence ID" value="NZ_JAJMLW010000004.1"/>
</dbReference>
<keyword evidence="7" id="KW-1185">Reference proteome</keyword>
<dbReference type="PANTHER" id="PTHR43742">
    <property type="entry name" value="TRIMETHYLAMINE-N-OXIDE REDUCTASE"/>
    <property type="match status" value="1"/>
</dbReference>
<accession>A0ABS9WKC7</accession>
<evidence type="ECO:0000313" key="7">
    <source>
        <dbReference type="Proteomes" id="UP001430755"/>
    </source>
</evidence>
<dbReference type="Pfam" id="PF04879">
    <property type="entry name" value="Molybdop_Fe4S4"/>
    <property type="match status" value="1"/>
</dbReference>
<reference evidence="6" key="1">
    <citation type="submission" date="2021-11" db="EMBL/GenBank/DDBJ databases">
        <title>A Novel Adlercreutzia Species, isolated from a Allomyrina dichotoma larva feces.</title>
        <authorList>
            <person name="Suh M.K."/>
        </authorList>
    </citation>
    <scope>NUCLEOTIDE SEQUENCE</scope>
    <source>
        <strain evidence="6">JBNU-10</strain>
    </source>
</reference>
<dbReference type="InterPro" id="IPR009010">
    <property type="entry name" value="Asp_de-COase-like_dom_sf"/>
</dbReference>
<keyword evidence="4" id="KW-0411">Iron-sulfur</keyword>
<dbReference type="InterPro" id="IPR050612">
    <property type="entry name" value="Prok_Mopterin_Oxidored"/>
</dbReference>
<dbReference type="PANTHER" id="PTHR43742:SF6">
    <property type="entry name" value="OXIDOREDUCTASE YYAE-RELATED"/>
    <property type="match status" value="1"/>
</dbReference>
<dbReference type="Pfam" id="PF01568">
    <property type="entry name" value="Molydop_binding"/>
    <property type="match status" value="1"/>
</dbReference>
<dbReference type="InterPro" id="IPR006656">
    <property type="entry name" value="Mopterin_OxRdtase"/>
</dbReference>
<dbReference type="Gene3D" id="2.40.40.20">
    <property type="match status" value="1"/>
</dbReference>
<dbReference type="SMART" id="SM00926">
    <property type="entry name" value="Molybdop_Fe4S4"/>
    <property type="match status" value="1"/>
</dbReference>
<keyword evidence="3" id="KW-0408">Iron</keyword>